<evidence type="ECO:0000256" key="3">
    <source>
        <dbReference type="ARBA" id="ARBA00022692"/>
    </source>
</evidence>
<feature type="transmembrane region" description="Helical" evidence="6">
    <location>
        <begin position="39"/>
        <end position="59"/>
    </location>
</feature>
<sequence>MSIFFTYVLLGISLAAPIGPVNAAQLDNGIRYGFKSSWLTGFSAMMADAVYMLMIYLGLSQLVDTPLLKTFLWAFGFFILCYTGVETILKAGSITSPDYIRDGTNKSKAFRTGFFIAISNPLNIMFWLGIYGSILAKTASTQEGAHVILYSMGIFVGIILWDTVVAGAAAGSRRALQPSVLRIVSILSGFVLIGFGIYFGYQAAMALFL</sequence>
<feature type="transmembrane region" description="Helical" evidence="6">
    <location>
        <begin position="147"/>
        <end position="168"/>
    </location>
</feature>
<dbReference type="Pfam" id="PF01810">
    <property type="entry name" value="LysE"/>
    <property type="match status" value="1"/>
</dbReference>
<evidence type="ECO:0000256" key="5">
    <source>
        <dbReference type="ARBA" id="ARBA00023136"/>
    </source>
</evidence>
<evidence type="ECO:0000313" key="9">
    <source>
        <dbReference type="Proteomes" id="UP001596990"/>
    </source>
</evidence>
<evidence type="ECO:0000256" key="1">
    <source>
        <dbReference type="ARBA" id="ARBA00004651"/>
    </source>
</evidence>
<accession>A0ABW3L0X9</accession>
<comment type="caution">
    <text evidence="8">The sequence shown here is derived from an EMBL/GenBank/DDBJ whole genome shotgun (WGS) entry which is preliminary data.</text>
</comment>
<dbReference type="PANTHER" id="PTHR30086">
    <property type="entry name" value="ARGININE EXPORTER PROTEIN ARGO"/>
    <property type="match status" value="1"/>
</dbReference>
<evidence type="ECO:0000313" key="8">
    <source>
        <dbReference type="EMBL" id="MFD1019732.1"/>
    </source>
</evidence>
<name>A0ABW3L0X9_9BACI</name>
<keyword evidence="3 6" id="KW-0812">Transmembrane</keyword>
<feature type="transmembrane region" description="Helical" evidence="6">
    <location>
        <begin position="109"/>
        <end position="135"/>
    </location>
</feature>
<feature type="signal peptide" evidence="7">
    <location>
        <begin position="1"/>
        <end position="23"/>
    </location>
</feature>
<keyword evidence="9" id="KW-1185">Reference proteome</keyword>
<dbReference type="Proteomes" id="UP001596990">
    <property type="component" value="Unassembled WGS sequence"/>
</dbReference>
<feature type="transmembrane region" description="Helical" evidence="6">
    <location>
        <begin position="71"/>
        <end position="89"/>
    </location>
</feature>
<feature type="chain" id="PRO_5046518779" evidence="7">
    <location>
        <begin position="24"/>
        <end position="209"/>
    </location>
</feature>
<dbReference type="RefSeq" id="WP_386060108.1">
    <property type="nucleotide sequence ID" value="NZ_JBHTKL010000005.1"/>
</dbReference>
<comment type="subcellular location">
    <subcellularLocation>
        <location evidence="1">Cell membrane</location>
        <topology evidence="1">Multi-pass membrane protein</topology>
    </subcellularLocation>
</comment>
<dbReference type="PANTHER" id="PTHR30086:SF6">
    <property type="entry name" value="AMINO ACID EFFLUX PROTEIN YCGF-RELATED"/>
    <property type="match status" value="1"/>
</dbReference>
<keyword evidence="2" id="KW-1003">Cell membrane</keyword>
<evidence type="ECO:0000256" key="7">
    <source>
        <dbReference type="SAM" id="SignalP"/>
    </source>
</evidence>
<keyword evidence="4 6" id="KW-1133">Transmembrane helix</keyword>
<keyword evidence="5 6" id="KW-0472">Membrane</keyword>
<evidence type="ECO:0000256" key="6">
    <source>
        <dbReference type="SAM" id="Phobius"/>
    </source>
</evidence>
<organism evidence="8 9">
    <name type="scientific">Thalassobacillus hwangdonensis</name>
    <dbReference type="NCBI Taxonomy" id="546108"/>
    <lineage>
        <taxon>Bacteria</taxon>
        <taxon>Bacillati</taxon>
        <taxon>Bacillota</taxon>
        <taxon>Bacilli</taxon>
        <taxon>Bacillales</taxon>
        <taxon>Bacillaceae</taxon>
        <taxon>Thalassobacillus</taxon>
    </lineage>
</organism>
<protein>
    <submittedName>
        <fullName evidence="8">LysE family transporter</fullName>
    </submittedName>
</protein>
<feature type="transmembrane region" description="Helical" evidence="6">
    <location>
        <begin position="180"/>
        <end position="201"/>
    </location>
</feature>
<dbReference type="EMBL" id="JBHTKL010000005">
    <property type="protein sequence ID" value="MFD1019732.1"/>
    <property type="molecule type" value="Genomic_DNA"/>
</dbReference>
<gene>
    <name evidence="8" type="ORF">ACFQ2J_11165</name>
</gene>
<dbReference type="InterPro" id="IPR001123">
    <property type="entry name" value="LeuE-type"/>
</dbReference>
<evidence type="ECO:0000256" key="2">
    <source>
        <dbReference type="ARBA" id="ARBA00022475"/>
    </source>
</evidence>
<reference evidence="9" key="1">
    <citation type="journal article" date="2019" name="Int. J. Syst. Evol. Microbiol.">
        <title>The Global Catalogue of Microorganisms (GCM) 10K type strain sequencing project: providing services to taxonomists for standard genome sequencing and annotation.</title>
        <authorList>
            <consortium name="The Broad Institute Genomics Platform"/>
            <consortium name="The Broad Institute Genome Sequencing Center for Infectious Disease"/>
            <person name="Wu L."/>
            <person name="Ma J."/>
        </authorList>
    </citation>
    <scope>NUCLEOTIDE SEQUENCE [LARGE SCALE GENOMIC DNA]</scope>
    <source>
        <strain evidence="9">CCUG 56607</strain>
    </source>
</reference>
<keyword evidence="7" id="KW-0732">Signal</keyword>
<proteinExistence type="predicted"/>
<evidence type="ECO:0000256" key="4">
    <source>
        <dbReference type="ARBA" id="ARBA00022989"/>
    </source>
</evidence>